<keyword evidence="2" id="KW-0472">Membrane</keyword>
<feature type="compositionally biased region" description="Basic and acidic residues" evidence="1">
    <location>
        <begin position="368"/>
        <end position="386"/>
    </location>
</feature>
<protein>
    <submittedName>
        <fullName evidence="3">Uncharacterized protein</fullName>
    </submittedName>
</protein>
<dbReference type="AlphaFoldDB" id="A0A9D1FVC5"/>
<feature type="region of interest" description="Disordered" evidence="1">
    <location>
        <begin position="655"/>
        <end position="678"/>
    </location>
</feature>
<sequence>MSIQPLNSLPDKKNNRIVIKQNQKQPSFKGIPEAIVGTMDFIEKGGYAASFIIQDGLGFIAPRVGKGVLRGSKKTDENGNPVLDENGKQVREYNWAYARKEGIREVITGPSAFLIPLGMLAVINKYFGRGNNVKLNYLDALQKPFTEFAQNNINVIKNGNPEEIKNVKSAFYEAGFKDVIKRSINDNLPEGEKLNDTEISNLAKNYAQKQIQIEDINGNKSLNKKEKAGEIAKIGTVEDDYMLLRKSRVGGAVDELSVNFTSSNGKVKGGSIGEFVGAMSDYFDDAVKNTKKALSDNISADGVENIVKNFTNKRMGSRVLTNMGIFAVVAAFYTQIPKLYNWGTNGQNPALKGTAAEKAINNNPETAQKVDDGKTSKTETAENKVDGKEVPFTGMASFLEKTGEKVFNGKHAKAVSDIFELNGPIISGKAMPVLLYGFCIPPRLEHASDKYEYGEVIVRDFTAFTALLFGAKALARLFSDGFTKLSGLALNRKDMEGRNIWQKTMDYLNPADTRHSVLSSKQLDSKYTHIDKFKDGVNGFVEFIEKSGGNIKKTLTHDKKIKAAADAIVQKFANTTFDKATAADIKTALNKAKTEDGDLIKNFYKLFDSNNGILKQAKTYNSTFGFLSTILFVPGLIIWLTHVCEKMTERRTKADFGDTKAQKTVQQPQQADTKQPAELNRLRTDNLSMAGFLKK</sequence>
<comment type="caution">
    <text evidence="3">The sequence shown here is derived from an EMBL/GenBank/DDBJ whole genome shotgun (WGS) entry which is preliminary data.</text>
</comment>
<organism evidence="3 4">
    <name type="scientific">Candidatus Scatenecus faecavium</name>
    <dbReference type="NCBI Taxonomy" id="2840915"/>
    <lineage>
        <taxon>Bacteria</taxon>
        <taxon>Candidatus Scatenecus</taxon>
    </lineage>
</organism>
<evidence type="ECO:0000256" key="2">
    <source>
        <dbReference type="SAM" id="Phobius"/>
    </source>
</evidence>
<feature type="compositionally biased region" description="Polar residues" evidence="1">
    <location>
        <begin position="662"/>
        <end position="673"/>
    </location>
</feature>
<dbReference type="Proteomes" id="UP000824139">
    <property type="component" value="Unassembled WGS sequence"/>
</dbReference>
<accession>A0A9D1FVC5</accession>
<keyword evidence="2" id="KW-0812">Transmembrane</keyword>
<reference evidence="3" key="2">
    <citation type="journal article" date="2021" name="PeerJ">
        <title>Extensive microbial diversity within the chicken gut microbiome revealed by metagenomics and culture.</title>
        <authorList>
            <person name="Gilroy R."/>
            <person name="Ravi A."/>
            <person name="Getino M."/>
            <person name="Pursley I."/>
            <person name="Horton D.L."/>
            <person name="Alikhan N.F."/>
            <person name="Baker D."/>
            <person name="Gharbi K."/>
            <person name="Hall N."/>
            <person name="Watson M."/>
            <person name="Adriaenssens E.M."/>
            <person name="Foster-Nyarko E."/>
            <person name="Jarju S."/>
            <person name="Secka A."/>
            <person name="Antonio M."/>
            <person name="Oren A."/>
            <person name="Chaudhuri R.R."/>
            <person name="La Ragione R."/>
            <person name="Hildebrand F."/>
            <person name="Pallen M.J."/>
        </authorList>
    </citation>
    <scope>NUCLEOTIDE SEQUENCE</scope>
    <source>
        <strain evidence="3">CHK152-2994</strain>
    </source>
</reference>
<gene>
    <name evidence="3" type="ORF">IAD41_02170</name>
</gene>
<feature type="region of interest" description="Disordered" evidence="1">
    <location>
        <begin position="361"/>
        <end position="386"/>
    </location>
</feature>
<evidence type="ECO:0000313" key="4">
    <source>
        <dbReference type="Proteomes" id="UP000824139"/>
    </source>
</evidence>
<reference evidence="3" key="1">
    <citation type="submission" date="2020-10" db="EMBL/GenBank/DDBJ databases">
        <authorList>
            <person name="Gilroy R."/>
        </authorList>
    </citation>
    <scope>NUCLEOTIDE SEQUENCE</scope>
    <source>
        <strain evidence="3">CHK152-2994</strain>
    </source>
</reference>
<proteinExistence type="predicted"/>
<evidence type="ECO:0000313" key="3">
    <source>
        <dbReference type="EMBL" id="HIS82399.1"/>
    </source>
</evidence>
<feature type="transmembrane region" description="Helical" evidence="2">
    <location>
        <begin position="624"/>
        <end position="644"/>
    </location>
</feature>
<name>A0A9D1FVC5_9BACT</name>
<evidence type="ECO:0000256" key="1">
    <source>
        <dbReference type="SAM" id="MobiDB-lite"/>
    </source>
</evidence>
<dbReference type="EMBL" id="DVJO01000049">
    <property type="protein sequence ID" value="HIS82399.1"/>
    <property type="molecule type" value="Genomic_DNA"/>
</dbReference>
<keyword evidence="2" id="KW-1133">Transmembrane helix</keyword>